<comment type="subcellular location">
    <subcellularLocation>
        <location evidence="1">Periplasm</location>
    </subcellularLocation>
</comment>
<dbReference type="AlphaFoldDB" id="A0A932GMP9"/>
<name>A0A932GMP9_UNCTE</name>
<evidence type="ECO:0000256" key="3">
    <source>
        <dbReference type="ARBA" id="ARBA00022729"/>
    </source>
</evidence>
<gene>
    <name evidence="5" type="ORF">HYY65_00680</name>
</gene>
<dbReference type="PANTHER" id="PTHR30024">
    <property type="entry name" value="ALIPHATIC SULFONATES-BINDING PROTEIN-RELATED"/>
    <property type="match status" value="1"/>
</dbReference>
<evidence type="ECO:0000313" key="5">
    <source>
        <dbReference type="EMBL" id="MBI3013592.1"/>
    </source>
</evidence>
<dbReference type="Gene3D" id="3.40.190.10">
    <property type="entry name" value="Periplasmic binding protein-like II"/>
    <property type="match status" value="2"/>
</dbReference>
<sequence>MWARIMLGVAIFSLLLWGGGAGAQPAAPAAKIVVGSLKIANLTPLYIAEKLGYFRQEGVDVEVKFLGGGAESLAVLAAQKLDIIYSNWTSFLQARAAGYNFLIIAGNASAPRQAPTGLALFTRQDGPVRTLKDLEGRTVAVNNLKNVTWLTAVVALEKNKVDPKRVNFREVPWPNMADAVLKGQVDGAVLPEPFSTILQQTGKARILAYPYIDTQPGLPLAGWIAEEGWIKEHSQLVEKFVRSIRRAMAVMNEKKAEGVQYLIEFTQMKPELAQKVALDILDTRVDSEGLQRYADLMVRHGLLKAPLDVTKIIYKTGP</sequence>
<protein>
    <submittedName>
        <fullName evidence="5">ABC transporter substrate-binding protein</fullName>
    </submittedName>
</protein>
<dbReference type="Pfam" id="PF09084">
    <property type="entry name" value="NMT1"/>
    <property type="match status" value="1"/>
</dbReference>
<comment type="caution">
    <text evidence="5">The sequence shown here is derived from an EMBL/GenBank/DDBJ whole genome shotgun (WGS) entry which is preliminary data.</text>
</comment>
<dbReference type="PANTHER" id="PTHR30024:SF47">
    <property type="entry name" value="TAURINE-BINDING PERIPLASMIC PROTEIN"/>
    <property type="match status" value="1"/>
</dbReference>
<accession>A0A932GMP9</accession>
<dbReference type="InterPro" id="IPR015168">
    <property type="entry name" value="SsuA/THI5"/>
</dbReference>
<evidence type="ECO:0000259" key="4">
    <source>
        <dbReference type="Pfam" id="PF09084"/>
    </source>
</evidence>
<dbReference type="GO" id="GO:0042597">
    <property type="term" value="C:periplasmic space"/>
    <property type="evidence" value="ECO:0007669"/>
    <property type="project" value="UniProtKB-SubCell"/>
</dbReference>
<dbReference type="Proteomes" id="UP000741360">
    <property type="component" value="Unassembled WGS sequence"/>
</dbReference>
<comment type="similarity">
    <text evidence="2">Belongs to the bacterial solute-binding protein SsuA/TauA family.</text>
</comment>
<evidence type="ECO:0000256" key="1">
    <source>
        <dbReference type="ARBA" id="ARBA00004418"/>
    </source>
</evidence>
<keyword evidence="3" id="KW-0732">Signal</keyword>
<feature type="domain" description="SsuA/THI5-like" evidence="4">
    <location>
        <begin position="41"/>
        <end position="253"/>
    </location>
</feature>
<proteinExistence type="inferred from homology"/>
<evidence type="ECO:0000313" key="6">
    <source>
        <dbReference type="Proteomes" id="UP000741360"/>
    </source>
</evidence>
<dbReference type="SUPFAM" id="SSF53850">
    <property type="entry name" value="Periplasmic binding protein-like II"/>
    <property type="match status" value="1"/>
</dbReference>
<reference evidence="5" key="1">
    <citation type="submission" date="2020-07" db="EMBL/GenBank/DDBJ databases">
        <title>Huge and variable diversity of episymbiotic CPR bacteria and DPANN archaea in groundwater ecosystems.</title>
        <authorList>
            <person name="He C.Y."/>
            <person name="Keren R."/>
            <person name="Whittaker M."/>
            <person name="Farag I.F."/>
            <person name="Doudna J."/>
            <person name="Cate J.H.D."/>
            <person name="Banfield J.F."/>
        </authorList>
    </citation>
    <scope>NUCLEOTIDE SEQUENCE</scope>
    <source>
        <strain evidence="5">NC_groundwater_717_Ag_S-0.2um_59_8</strain>
    </source>
</reference>
<evidence type="ECO:0000256" key="2">
    <source>
        <dbReference type="ARBA" id="ARBA00010742"/>
    </source>
</evidence>
<organism evidence="5 6">
    <name type="scientific">Tectimicrobiota bacterium</name>
    <dbReference type="NCBI Taxonomy" id="2528274"/>
    <lineage>
        <taxon>Bacteria</taxon>
        <taxon>Pseudomonadati</taxon>
        <taxon>Nitrospinota/Tectimicrobiota group</taxon>
        <taxon>Candidatus Tectimicrobiota</taxon>
    </lineage>
</organism>
<dbReference type="EMBL" id="JACPSX010000010">
    <property type="protein sequence ID" value="MBI3013592.1"/>
    <property type="molecule type" value="Genomic_DNA"/>
</dbReference>